<evidence type="ECO:0000259" key="2">
    <source>
        <dbReference type="PROSITE" id="PS51832"/>
    </source>
</evidence>
<dbReference type="GO" id="GO:0003677">
    <property type="term" value="F:DNA binding"/>
    <property type="evidence" value="ECO:0007669"/>
    <property type="project" value="InterPro"/>
</dbReference>
<dbReference type="PROSITE" id="PS50043">
    <property type="entry name" value="HTH_LUXR_2"/>
    <property type="match status" value="1"/>
</dbReference>
<protein>
    <submittedName>
        <fullName evidence="3">HD domain-containing protein</fullName>
    </submittedName>
</protein>
<dbReference type="GO" id="GO:0006355">
    <property type="term" value="P:regulation of DNA-templated transcription"/>
    <property type="evidence" value="ECO:0007669"/>
    <property type="project" value="InterPro"/>
</dbReference>
<keyword evidence="4" id="KW-1185">Reference proteome</keyword>
<comment type="caution">
    <text evidence="3">The sequence shown here is derived from an EMBL/GenBank/DDBJ whole genome shotgun (WGS) entry which is preliminary data.</text>
</comment>
<reference evidence="3 4" key="1">
    <citation type="submission" date="2018-08" db="EMBL/GenBank/DDBJ databases">
        <title>Genomic Encyclopedia of Archaeal and Bacterial Type Strains, Phase II (KMG-II): from individual species to whole genera.</title>
        <authorList>
            <person name="Goeker M."/>
        </authorList>
    </citation>
    <scope>NUCLEOTIDE SEQUENCE [LARGE SCALE GENOMIC DNA]</scope>
    <source>
        <strain evidence="3 4">DSM 45791</strain>
    </source>
</reference>
<dbReference type="InterPro" id="IPR052020">
    <property type="entry name" value="Cyclic_di-GMP/3'3'-cGAMP_PDE"/>
</dbReference>
<sequence length="509" mass="55179">MSDLRLAEVVAALSLGVDLGFGQPMEHVLRECLIALRLADRVGLPDEDRLSVYYTALLVNVGCHSDAHEQAKWFSDDIAFKSGKYEHELGSLSNAQATLRLFGAGQSMLHRFRLGLEFAVSGRRDFGEMINSHARLARMLAEQLGLPDVVQEAVGASYEQWDGKGWPGRLSGRDVPIAARLTQLAEFTEVAHRVGGVAGAVRLARARAGRQFDPTLADLVGEDVFDGLDGLRTWDAVIDAEPALGMRMSQAEFDRALLAIADFVDLKSPYMLGHARAVAELAVGAAQRLALPVADVSLLRRAALVHGWGRLGVSNSIWDKPGPLGLGELERVQLYPHLTERMLRQSAVLAPIGAVAAQCHERLDGSGYPRQLPGAAISLPGRIIAAAQAYRTKIEERPHRPALRPAEAAAFLRAEATSGRLDVGAVDAVLESAGHRVPRTVTGPARLTRREIDVLRLLARGLPTRQIATRLAISPKTARNHVEHIYAKIDATNRATASLFAMRNGLLDD</sequence>
<dbReference type="EMBL" id="QUNO01000029">
    <property type="protein sequence ID" value="REH27645.1"/>
    <property type="molecule type" value="Genomic_DNA"/>
</dbReference>
<dbReference type="Pfam" id="PF13487">
    <property type="entry name" value="HD_5"/>
    <property type="match status" value="2"/>
</dbReference>
<dbReference type="CDD" id="cd00077">
    <property type="entry name" value="HDc"/>
    <property type="match status" value="1"/>
</dbReference>
<accession>A0A3E0GW31</accession>
<dbReference type="Pfam" id="PF00196">
    <property type="entry name" value="GerE"/>
    <property type="match status" value="1"/>
</dbReference>
<dbReference type="InterPro" id="IPR000792">
    <property type="entry name" value="Tscrpt_reg_LuxR_C"/>
</dbReference>
<dbReference type="InterPro" id="IPR003607">
    <property type="entry name" value="HD/PDEase_dom"/>
</dbReference>
<dbReference type="SMART" id="SM00421">
    <property type="entry name" value="HTH_LUXR"/>
    <property type="match status" value="1"/>
</dbReference>
<organism evidence="3 4">
    <name type="scientific">Kutzneria buriramensis</name>
    <dbReference type="NCBI Taxonomy" id="1045776"/>
    <lineage>
        <taxon>Bacteria</taxon>
        <taxon>Bacillati</taxon>
        <taxon>Actinomycetota</taxon>
        <taxon>Actinomycetes</taxon>
        <taxon>Pseudonocardiales</taxon>
        <taxon>Pseudonocardiaceae</taxon>
        <taxon>Kutzneria</taxon>
    </lineage>
</organism>
<gene>
    <name evidence="3" type="ORF">BCF44_12933</name>
</gene>
<evidence type="ECO:0000259" key="1">
    <source>
        <dbReference type="PROSITE" id="PS50043"/>
    </source>
</evidence>
<dbReference type="AlphaFoldDB" id="A0A3E0GW31"/>
<dbReference type="SUPFAM" id="SSF109604">
    <property type="entry name" value="HD-domain/PDEase-like"/>
    <property type="match status" value="2"/>
</dbReference>
<feature type="domain" description="HD-GYP" evidence="2">
    <location>
        <begin position="249"/>
        <end position="445"/>
    </location>
</feature>
<evidence type="ECO:0000313" key="4">
    <source>
        <dbReference type="Proteomes" id="UP000256269"/>
    </source>
</evidence>
<dbReference type="InterPro" id="IPR016032">
    <property type="entry name" value="Sig_transdc_resp-reg_C-effctor"/>
</dbReference>
<dbReference type="InterPro" id="IPR037522">
    <property type="entry name" value="HD_GYP_dom"/>
</dbReference>
<dbReference type="PROSITE" id="PS51832">
    <property type="entry name" value="HD_GYP"/>
    <property type="match status" value="1"/>
</dbReference>
<dbReference type="SUPFAM" id="SSF46894">
    <property type="entry name" value="C-terminal effector domain of the bipartite response regulators"/>
    <property type="match status" value="1"/>
</dbReference>
<feature type="domain" description="HTH luxR-type" evidence="1">
    <location>
        <begin position="440"/>
        <end position="505"/>
    </location>
</feature>
<proteinExistence type="predicted"/>
<dbReference type="Gene3D" id="1.10.3210.10">
    <property type="entry name" value="Hypothetical protein af1432"/>
    <property type="match status" value="2"/>
</dbReference>
<name>A0A3E0GW31_9PSEU</name>
<dbReference type="PANTHER" id="PTHR45228">
    <property type="entry name" value="CYCLIC DI-GMP PHOSPHODIESTERASE TM_0186-RELATED"/>
    <property type="match status" value="1"/>
</dbReference>
<dbReference type="PRINTS" id="PR00038">
    <property type="entry name" value="HTHLUXR"/>
</dbReference>
<dbReference type="InterPro" id="IPR036388">
    <property type="entry name" value="WH-like_DNA-bd_sf"/>
</dbReference>
<dbReference type="Proteomes" id="UP000256269">
    <property type="component" value="Unassembled WGS sequence"/>
</dbReference>
<evidence type="ECO:0000313" key="3">
    <source>
        <dbReference type="EMBL" id="REH27645.1"/>
    </source>
</evidence>
<dbReference type="RefSeq" id="WP_281283255.1">
    <property type="nucleotide sequence ID" value="NZ_CP144375.1"/>
</dbReference>
<dbReference type="CDD" id="cd06170">
    <property type="entry name" value="LuxR_C_like"/>
    <property type="match status" value="1"/>
</dbReference>
<dbReference type="Gene3D" id="1.10.10.10">
    <property type="entry name" value="Winged helix-like DNA-binding domain superfamily/Winged helix DNA-binding domain"/>
    <property type="match status" value="1"/>
</dbReference>